<feature type="domain" description="SnoaL-like" evidence="1">
    <location>
        <begin position="2"/>
        <end position="115"/>
    </location>
</feature>
<sequence>MLAAVRGGDLEGLKPLFAPELVSFDIVPPLQHLGAEAKWKNWADVFTFYQPPLGYEVRELTVTVGGDVAFAHSLNHVSGTLPDGGKSDYWLRWTSGWRKIDGEWFIVHDQVSVPTDFITGRSVLDLQP</sequence>
<dbReference type="EMBL" id="SLWR01000012">
    <property type="protein sequence ID" value="TCO43674.1"/>
    <property type="molecule type" value="Genomic_DNA"/>
</dbReference>
<dbReference type="Pfam" id="PF13474">
    <property type="entry name" value="SnoaL_3"/>
    <property type="match status" value="1"/>
</dbReference>
<evidence type="ECO:0000313" key="2">
    <source>
        <dbReference type="EMBL" id="TCO43674.1"/>
    </source>
</evidence>
<protein>
    <submittedName>
        <fullName evidence="2">Ketosteroid isomerase-like protein</fullName>
    </submittedName>
</protein>
<dbReference type="AlphaFoldDB" id="A0A4R2IG24"/>
<proteinExistence type="predicted"/>
<dbReference type="SUPFAM" id="SSF54427">
    <property type="entry name" value="NTF2-like"/>
    <property type="match status" value="1"/>
</dbReference>
<reference evidence="2 3" key="1">
    <citation type="journal article" date="2015" name="Stand. Genomic Sci.">
        <title>Genomic Encyclopedia of Bacterial and Archaeal Type Strains, Phase III: the genomes of soil and plant-associated and newly described type strains.</title>
        <authorList>
            <person name="Whitman W.B."/>
            <person name="Woyke T."/>
            <person name="Klenk H.P."/>
            <person name="Zhou Y."/>
            <person name="Lilburn T.G."/>
            <person name="Beck B.J."/>
            <person name="De Vos P."/>
            <person name="Vandamme P."/>
            <person name="Eisen J.A."/>
            <person name="Garrity G."/>
            <person name="Hugenholtz P."/>
            <person name="Kyrpides N.C."/>
        </authorList>
    </citation>
    <scope>NUCLEOTIDE SEQUENCE [LARGE SCALE GENOMIC DNA]</scope>
    <source>
        <strain evidence="2 3">VKM Ac-2541</strain>
    </source>
</reference>
<name>A0A4R2IG24_9ACTN</name>
<keyword evidence="3" id="KW-1185">Reference proteome</keyword>
<evidence type="ECO:0000259" key="1">
    <source>
        <dbReference type="Pfam" id="PF13474"/>
    </source>
</evidence>
<dbReference type="GO" id="GO:0016853">
    <property type="term" value="F:isomerase activity"/>
    <property type="evidence" value="ECO:0007669"/>
    <property type="project" value="UniProtKB-KW"/>
</dbReference>
<organism evidence="2 3">
    <name type="scientific">Kribbella antiqua</name>
    <dbReference type="NCBI Taxonomy" id="2512217"/>
    <lineage>
        <taxon>Bacteria</taxon>
        <taxon>Bacillati</taxon>
        <taxon>Actinomycetota</taxon>
        <taxon>Actinomycetes</taxon>
        <taxon>Propionibacteriales</taxon>
        <taxon>Kribbellaceae</taxon>
        <taxon>Kribbella</taxon>
    </lineage>
</organism>
<keyword evidence="2" id="KW-0413">Isomerase</keyword>
<comment type="caution">
    <text evidence="2">The sequence shown here is derived from an EMBL/GenBank/DDBJ whole genome shotgun (WGS) entry which is preliminary data.</text>
</comment>
<dbReference type="InterPro" id="IPR037401">
    <property type="entry name" value="SnoaL-like"/>
</dbReference>
<dbReference type="Gene3D" id="3.10.450.50">
    <property type="match status" value="1"/>
</dbReference>
<dbReference type="Proteomes" id="UP000295573">
    <property type="component" value="Unassembled WGS sequence"/>
</dbReference>
<dbReference type="InterPro" id="IPR032710">
    <property type="entry name" value="NTF2-like_dom_sf"/>
</dbReference>
<evidence type="ECO:0000313" key="3">
    <source>
        <dbReference type="Proteomes" id="UP000295573"/>
    </source>
</evidence>
<gene>
    <name evidence="2" type="ORF">EV646_112252</name>
</gene>
<accession>A0A4R2IG24</accession>